<comment type="caution">
    <text evidence="3">The sequence shown here is derived from an EMBL/GenBank/DDBJ whole genome shotgun (WGS) entry which is preliminary data.</text>
</comment>
<organism evidence="3 4">
    <name type="scientific">Tabrizicola soli</name>
    <dbReference type="NCBI Taxonomy" id="2185115"/>
    <lineage>
        <taxon>Bacteria</taxon>
        <taxon>Pseudomonadati</taxon>
        <taxon>Pseudomonadota</taxon>
        <taxon>Alphaproteobacteria</taxon>
        <taxon>Rhodobacterales</taxon>
        <taxon>Paracoccaceae</taxon>
        <taxon>Tabrizicola</taxon>
    </lineage>
</organism>
<dbReference type="Gene3D" id="3.30.9.10">
    <property type="entry name" value="D-Amino Acid Oxidase, subunit A, domain 2"/>
    <property type="match status" value="1"/>
</dbReference>
<dbReference type="Pfam" id="PF01266">
    <property type="entry name" value="DAO"/>
    <property type="match status" value="1"/>
</dbReference>
<dbReference type="RefSeq" id="WP_197644259.1">
    <property type="nucleotide sequence ID" value="NZ_JAEACP010000011.1"/>
</dbReference>
<dbReference type="Proteomes" id="UP001595445">
    <property type="component" value="Unassembled WGS sequence"/>
</dbReference>
<dbReference type="EMBL" id="JBHRSM010000010">
    <property type="protein sequence ID" value="MFC3085467.1"/>
    <property type="molecule type" value="Genomic_DNA"/>
</dbReference>
<keyword evidence="1 3" id="KW-0560">Oxidoreductase</keyword>
<evidence type="ECO:0000259" key="2">
    <source>
        <dbReference type="Pfam" id="PF01266"/>
    </source>
</evidence>
<keyword evidence="4" id="KW-1185">Reference proteome</keyword>
<evidence type="ECO:0000313" key="3">
    <source>
        <dbReference type="EMBL" id="MFC3085467.1"/>
    </source>
</evidence>
<evidence type="ECO:0000313" key="4">
    <source>
        <dbReference type="Proteomes" id="UP001595445"/>
    </source>
</evidence>
<dbReference type="PANTHER" id="PTHR13847:SF289">
    <property type="entry name" value="GLYCINE OXIDASE"/>
    <property type="match status" value="1"/>
</dbReference>
<reference evidence="4" key="1">
    <citation type="journal article" date="2019" name="Int. J. Syst. Evol. Microbiol.">
        <title>The Global Catalogue of Microorganisms (GCM) 10K type strain sequencing project: providing services to taxonomists for standard genome sequencing and annotation.</title>
        <authorList>
            <consortium name="The Broad Institute Genomics Platform"/>
            <consortium name="The Broad Institute Genome Sequencing Center for Infectious Disease"/>
            <person name="Wu L."/>
            <person name="Ma J."/>
        </authorList>
    </citation>
    <scope>NUCLEOTIDE SEQUENCE [LARGE SCALE GENOMIC DNA]</scope>
    <source>
        <strain evidence="4">KCTC 62102</strain>
    </source>
</reference>
<dbReference type="SUPFAM" id="SSF51905">
    <property type="entry name" value="FAD/NAD(P)-binding domain"/>
    <property type="match status" value="1"/>
</dbReference>
<accession>A0ABV7DSH3</accession>
<dbReference type="InterPro" id="IPR036188">
    <property type="entry name" value="FAD/NAD-bd_sf"/>
</dbReference>
<proteinExistence type="predicted"/>
<dbReference type="InterPro" id="IPR006076">
    <property type="entry name" value="FAD-dep_OxRdtase"/>
</dbReference>
<evidence type="ECO:0000256" key="1">
    <source>
        <dbReference type="ARBA" id="ARBA00023002"/>
    </source>
</evidence>
<protein>
    <submittedName>
        <fullName evidence="3">NAD(P)/FAD-dependent oxidoreductase</fullName>
        <ecNumber evidence="3">1.-.-.-</ecNumber>
    </submittedName>
</protein>
<sequence length="352" mass="37031">MAETLIIGAGITGAALAFQLSRRGETVSIVSTHAEGGLASTASFGWLNASYHLSRAHYRLRHEALEAHRRLMRLVPGLPTEWPGCLWYEATGAAQEETASDLQALGYRVERLDRAAIGARMPALGPVPECALHFPEEGAADPAELARALIAASGARVIRATVRALDHAGGRVSGVVTDRGPIEAGRVVLATGTGTPPLLQPLGLVLPMLQRPGLMIATNPLPPVCPLILATPDQEVRQDAAGRLHAPAALARQSDHAERLGAFPVVVQATLMRLRTLFPGHEIHFARQAMALRPVPGDGLPVLGQGPLEGLWLAVMHSAATLAPVAAELLAQEITGGPESAGLADFRPSRFG</sequence>
<dbReference type="Gene3D" id="3.50.50.60">
    <property type="entry name" value="FAD/NAD(P)-binding domain"/>
    <property type="match status" value="1"/>
</dbReference>
<dbReference type="PANTHER" id="PTHR13847">
    <property type="entry name" value="SARCOSINE DEHYDROGENASE-RELATED"/>
    <property type="match status" value="1"/>
</dbReference>
<dbReference type="GO" id="GO:0016491">
    <property type="term" value="F:oxidoreductase activity"/>
    <property type="evidence" value="ECO:0007669"/>
    <property type="project" value="UniProtKB-KW"/>
</dbReference>
<name>A0ABV7DSH3_9RHOB</name>
<dbReference type="EC" id="1.-.-.-" evidence="3"/>
<gene>
    <name evidence="3" type="ORF">ACFOD6_05330</name>
</gene>
<feature type="domain" description="FAD dependent oxidoreductase" evidence="2">
    <location>
        <begin position="5"/>
        <end position="332"/>
    </location>
</feature>